<evidence type="ECO:0000313" key="1">
    <source>
        <dbReference type="EMBL" id="RGT77749.1"/>
    </source>
</evidence>
<dbReference type="AlphaFoldDB" id="A0A412PZP0"/>
<dbReference type="RefSeq" id="WP_118004848.1">
    <property type="nucleotide sequence ID" value="NZ_QRXF01000037.1"/>
</dbReference>
<protein>
    <submittedName>
        <fullName evidence="1">Uncharacterized protein</fullName>
    </submittedName>
</protein>
<gene>
    <name evidence="1" type="ORF">DWX06_15080</name>
</gene>
<sequence length="1141" mass="134548">MADRVDLIKGLIMQNEIKSRSKRGDKKQASKLLVQIKKIFNDVLKEDDDNVFEGDIIRLLSSPAANSYISSNFFPQNLSEYGRYRNIIEYTSDLRLELRWMIYCLHFYSKEISTFVREREKYDDFILLNQYEEALKVVEGIEKSFGPSLWSLECKFYLFSNLDLDKNDLMKEIPETIFGAVMNFYELKNRNNVTSDEYFYIANKEINIVKKYFVDAEYLVEFYAYKISSLEYELDEDKILQIIGVIRQTSLIDRYLFLVDVCDYIVTLPENDALRTMLKKYVLLLDEIEDDHLIAVRFILDNTENRKRKYTPKTRLDHAKCEFIKGNILEAREEAVDLLQKFPNNIGAMNLYIESNILLGNDMKICEDKNLGVLLKNLTYVYTLNENRDESLEVVRQLANACSQSTWSKEILNNIIYHCQTCDEQNYKKAEILSNLQHLDIETVIACLGKEKNINFIEQMIKEDDLYVRFRNALLNEEYDNASRLCGIDQIKDLIVVYNKNTSITEKIKHLRKIQGKDASIAIMAMSNFLASIDLNTYLEVAMKLSTGLIIDNIYTSLFIPLEKIVNYIEQSGEDIRVNICTPILYYVYATYFNKEKFDDLGIICEDFFLFRDIERPTKMDIYNQEYEREELIYFLKNVCSTKIMDISISSFENSQERDKERVEICNILTQIDPDNSREYENEIREVTQKLMINAELKIIEENRIHVNVDGMKDRLEKAYKSDFVRYQFYQDERIKQVTMVLDGDAAEKLHIIQNTPERILKELILHIRDAFVSSDEYGLNGYLSLNIRHGTLEDELRSPLNKSYLNTKKDIHTGKYVLHPHWENYAYPQDLNVIEKAITDFHIKTEAIISKLKGTYIQIRTEEKVTDGIFDYRLDDWDYLNITLQIQESATFEEFLDIVINHLWQITERNLCEIKKIIKNEIAQDYNNAFEELKVAISKIRNKTQLRDLQQKIAEASTDMPNTLDKICYWFQRSTESKHNDFDLQFTFNLGLQTIKNMHPEKRFIAKALKPVESEKIPGWYLKNFDGIFYNLFDNIYKKAISSDGINIEIRYELRYKEQKFYIYIENDYNCATDILDDELKVEQAKELIRTGKYLERVKGEGGTGIPKIVKIIAYDLKKIPDIDFGYIKERNIFFMKIKF</sequence>
<reference evidence="1 2" key="1">
    <citation type="submission" date="2018-08" db="EMBL/GenBank/DDBJ databases">
        <title>A genome reference for cultivated species of the human gut microbiota.</title>
        <authorList>
            <person name="Zou Y."/>
            <person name="Xue W."/>
            <person name="Luo G."/>
        </authorList>
    </citation>
    <scope>NUCLEOTIDE SEQUENCE [LARGE SCALE GENOMIC DNA]</scope>
    <source>
        <strain evidence="1 2">AF18-16LB</strain>
    </source>
</reference>
<evidence type="ECO:0000313" key="2">
    <source>
        <dbReference type="Proteomes" id="UP000284296"/>
    </source>
</evidence>
<name>A0A412PZP0_9FIRM</name>
<dbReference type="EMBL" id="QRXG01000040">
    <property type="protein sequence ID" value="RGT77749.1"/>
    <property type="molecule type" value="Genomic_DNA"/>
</dbReference>
<organism evidence="1 2">
    <name type="scientific">Agathobacter rectalis</name>
    <dbReference type="NCBI Taxonomy" id="39491"/>
    <lineage>
        <taxon>Bacteria</taxon>
        <taxon>Bacillati</taxon>
        <taxon>Bacillota</taxon>
        <taxon>Clostridia</taxon>
        <taxon>Lachnospirales</taxon>
        <taxon>Lachnospiraceae</taxon>
        <taxon>Agathobacter</taxon>
    </lineage>
</organism>
<comment type="caution">
    <text evidence="1">The sequence shown here is derived from an EMBL/GenBank/DDBJ whole genome shotgun (WGS) entry which is preliminary data.</text>
</comment>
<accession>A0A412PZP0</accession>
<dbReference type="Proteomes" id="UP000284296">
    <property type="component" value="Unassembled WGS sequence"/>
</dbReference>
<proteinExistence type="predicted"/>